<sequence length="86" mass="9206">MAHKKAGGSKARQGGNVSGKRLGVKVFGGSQIKSGGIIVRQRGRTFAPGKNTGMAKDFSIFSKIDGVVKFAWLTKKKKKIEVVESK</sequence>
<dbReference type="GO" id="GO:0006412">
    <property type="term" value="P:translation"/>
    <property type="evidence" value="ECO:0007669"/>
    <property type="project" value="InterPro"/>
</dbReference>
<evidence type="ECO:0000256" key="4">
    <source>
        <dbReference type="ARBA" id="ARBA00035175"/>
    </source>
</evidence>
<dbReference type="PANTHER" id="PTHR15893:SF0">
    <property type="entry name" value="LARGE RIBOSOMAL SUBUNIT PROTEIN BL27M"/>
    <property type="match status" value="1"/>
</dbReference>
<dbReference type="PANTHER" id="PTHR15893">
    <property type="entry name" value="RIBOSOMAL PROTEIN L27"/>
    <property type="match status" value="1"/>
</dbReference>
<protein>
    <recommendedName>
        <fullName evidence="4">Large ribosomal subunit protein bL27</fullName>
    </recommendedName>
    <alternativeName>
        <fullName evidence="5">50S ribosomal protein L27</fullName>
    </alternativeName>
</protein>
<proteinExistence type="inferred from homology"/>
<evidence type="ECO:0000256" key="2">
    <source>
        <dbReference type="ARBA" id="ARBA00022980"/>
    </source>
</evidence>
<evidence type="ECO:0000256" key="6">
    <source>
        <dbReference type="SAM" id="MobiDB-lite"/>
    </source>
</evidence>
<keyword evidence="3" id="KW-0687">Ribonucleoprotein</keyword>
<comment type="caution">
    <text evidence="7">The sequence shown here is derived from an EMBL/GenBank/DDBJ whole genome shotgun (WGS) entry which is preliminary data.</text>
</comment>
<feature type="region of interest" description="Disordered" evidence="6">
    <location>
        <begin position="1"/>
        <end position="22"/>
    </location>
</feature>
<dbReference type="PROSITE" id="PS00831">
    <property type="entry name" value="RIBOSOMAL_L27"/>
    <property type="match status" value="1"/>
</dbReference>
<keyword evidence="2 7" id="KW-0689">Ribosomal protein</keyword>
<dbReference type="AlphaFoldDB" id="A0A0G0VTK0"/>
<dbReference type="GO" id="GO:1990904">
    <property type="term" value="C:ribonucleoprotein complex"/>
    <property type="evidence" value="ECO:0007669"/>
    <property type="project" value="UniProtKB-KW"/>
</dbReference>
<name>A0A0G0VTK0_UNCKA</name>
<dbReference type="SUPFAM" id="SSF110324">
    <property type="entry name" value="Ribosomal L27 protein-like"/>
    <property type="match status" value="1"/>
</dbReference>
<dbReference type="PRINTS" id="PR00063">
    <property type="entry name" value="RIBOSOMALL27"/>
</dbReference>
<evidence type="ECO:0000313" key="8">
    <source>
        <dbReference type="Proteomes" id="UP000033947"/>
    </source>
</evidence>
<comment type="similarity">
    <text evidence="1">Belongs to the bacterial ribosomal protein bL27 family.</text>
</comment>
<dbReference type="EMBL" id="LCBB01000006">
    <property type="protein sequence ID" value="KKS03032.1"/>
    <property type="molecule type" value="Genomic_DNA"/>
</dbReference>
<organism evidence="7 8">
    <name type="scientific">candidate division WWE3 bacterium GW2011_GWC2_41_23</name>
    <dbReference type="NCBI Taxonomy" id="1619123"/>
    <lineage>
        <taxon>Bacteria</taxon>
        <taxon>Katanobacteria</taxon>
    </lineage>
</organism>
<dbReference type="GO" id="GO:0003735">
    <property type="term" value="F:structural constituent of ribosome"/>
    <property type="evidence" value="ECO:0007669"/>
    <property type="project" value="InterPro"/>
</dbReference>
<dbReference type="InterPro" id="IPR018261">
    <property type="entry name" value="Ribosomal_bL27_CS"/>
</dbReference>
<dbReference type="Proteomes" id="UP000033947">
    <property type="component" value="Unassembled WGS sequence"/>
</dbReference>
<reference evidence="7 8" key="1">
    <citation type="journal article" date="2015" name="Nature">
        <title>rRNA introns, odd ribosomes, and small enigmatic genomes across a large radiation of phyla.</title>
        <authorList>
            <person name="Brown C.T."/>
            <person name="Hug L.A."/>
            <person name="Thomas B.C."/>
            <person name="Sharon I."/>
            <person name="Castelle C.J."/>
            <person name="Singh A."/>
            <person name="Wilkins M.J."/>
            <person name="Williams K.H."/>
            <person name="Banfield J.F."/>
        </authorList>
    </citation>
    <scope>NUCLEOTIDE SEQUENCE [LARGE SCALE GENOMIC DNA]</scope>
</reference>
<evidence type="ECO:0000256" key="1">
    <source>
        <dbReference type="ARBA" id="ARBA00010797"/>
    </source>
</evidence>
<gene>
    <name evidence="7" type="ORF">UU55_C0006G0002</name>
</gene>
<evidence type="ECO:0000256" key="3">
    <source>
        <dbReference type="ARBA" id="ARBA00023274"/>
    </source>
</evidence>
<accession>A0A0G0VTK0</accession>
<dbReference type="InterPro" id="IPR001684">
    <property type="entry name" value="Ribosomal_bL27"/>
</dbReference>
<evidence type="ECO:0000313" key="7">
    <source>
        <dbReference type="EMBL" id="KKS03032.1"/>
    </source>
</evidence>
<evidence type="ECO:0000256" key="5">
    <source>
        <dbReference type="ARBA" id="ARBA00035477"/>
    </source>
</evidence>
<dbReference type="Pfam" id="PF01016">
    <property type="entry name" value="Ribosomal_L27"/>
    <property type="match status" value="1"/>
</dbReference>
<dbReference type="PATRIC" id="fig|1619123.3.peg.488"/>
<dbReference type="Gene3D" id="2.40.50.100">
    <property type="match status" value="1"/>
</dbReference>
<dbReference type="GO" id="GO:0005840">
    <property type="term" value="C:ribosome"/>
    <property type="evidence" value="ECO:0007669"/>
    <property type="project" value="UniProtKB-KW"/>
</dbReference>